<proteinExistence type="predicted"/>
<feature type="region of interest" description="Disordered" evidence="1">
    <location>
        <begin position="396"/>
        <end position="418"/>
    </location>
</feature>
<reference evidence="2" key="1">
    <citation type="journal article" date="2022" name="Int. J. Mol. Sci.">
        <title>Draft Genome of Tanacetum Coccineum: Genomic Comparison of Closely Related Tanacetum-Family Plants.</title>
        <authorList>
            <person name="Yamashiro T."/>
            <person name="Shiraishi A."/>
            <person name="Nakayama K."/>
            <person name="Satake H."/>
        </authorList>
    </citation>
    <scope>NUCLEOTIDE SEQUENCE</scope>
</reference>
<gene>
    <name evidence="2" type="ORF">Tco_0878833</name>
</gene>
<name>A0ABQ5C289_9ASTR</name>
<keyword evidence="3" id="KW-1185">Reference proteome</keyword>
<evidence type="ECO:0000313" key="2">
    <source>
        <dbReference type="EMBL" id="GJT20127.1"/>
    </source>
</evidence>
<reference evidence="2" key="2">
    <citation type="submission" date="2022-01" db="EMBL/GenBank/DDBJ databases">
        <authorList>
            <person name="Yamashiro T."/>
            <person name="Shiraishi A."/>
            <person name="Satake H."/>
            <person name="Nakayama K."/>
        </authorList>
    </citation>
    <scope>NUCLEOTIDE SEQUENCE</scope>
</reference>
<dbReference type="EMBL" id="BQNB010013775">
    <property type="protein sequence ID" value="GJT20127.1"/>
    <property type="molecule type" value="Genomic_DNA"/>
</dbReference>
<evidence type="ECO:0000256" key="1">
    <source>
        <dbReference type="SAM" id="MobiDB-lite"/>
    </source>
</evidence>
<dbReference type="Proteomes" id="UP001151760">
    <property type="component" value="Unassembled WGS sequence"/>
</dbReference>
<protein>
    <submittedName>
        <fullName evidence="2">Uncharacterized protein</fullName>
    </submittedName>
</protein>
<evidence type="ECO:0000313" key="3">
    <source>
        <dbReference type="Proteomes" id="UP001151760"/>
    </source>
</evidence>
<accession>A0ABQ5C289</accession>
<comment type="caution">
    <text evidence="2">The sequence shown here is derived from an EMBL/GenBank/DDBJ whole genome shotgun (WGS) entry which is preliminary data.</text>
</comment>
<organism evidence="2 3">
    <name type="scientific">Tanacetum coccineum</name>
    <dbReference type="NCBI Taxonomy" id="301880"/>
    <lineage>
        <taxon>Eukaryota</taxon>
        <taxon>Viridiplantae</taxon>
        <taxon>Streptophyta</taxon>
        <taxon>Embryophyta</taxon>
        <taxon>Tracheophyta</taxon>
        <taxon>Spermatophyta</taxon>
        <taxon>Magnoliopsida</taxon>
        <taxon>eudicotyledons</taxon>
        <taxon>Gunneridae</taxon>
        <taxon>Pentapetalae</taxon>
        <taxon>asterids</taxon>
        <taxon>campanulids</taxon>
        <taxon>Asterales</taxon>
        <taxon>Asteraceae</taxon>
        <taxon>Asteroideae</taxon>
        <taxon>Anthemideae</taxon>
        <taxon>Anthemidinae</taxon>
        <taxon>Tanacetum</taxon>
    </lineage>
</organism>
<sequence length="418" mass="48360">MQSMAPKKKSRKDTLPNPLIAEYERRNKRNTITYSLQPVSNANLKWRDLPSVERHAYCEKLSKLEMMKLEYIYEGDGDIFVDYSWERALSIDNEIYPEWVLEFFSTLYFDKDVDRNNLMKEKCIWFRLCGHEHILTLLEFAVVLGLFTEDEVKHRLFEVYFGRLEVDDKQFDHKDYWTRVGKPTLTNHKEVLVKEPLMRIVHKVIVGSLVHRVASRERCQKRDLWMMGALEESRGVNLAWIIADHLYKHASGTKKNSVICAGHYVTKIACFLSYCMDDEIKKCSEPIDCEYWISKMLADELDVENTCLKKETKMPTQAEEGSSEPRQEHGGLNLNNFAYPTYVPPNVPPYPYPYVPYPYPYTHYPNPGNQSNQGGSYGLGGDDYFTSAMPDFRGSSSGYAVGGLSRGAGFNDDDDMDE</sequence>